<feature type="transmembrane region" description="Helical" evidence="5">
    <location>
        <begin position="34"/>
        <end position="52"/>
    </location>
</feature>
<feature type="transmembrane region" description="Helical" evidence="5">
    <location>
        <begin position="238"/>
        <end position="256"/>
    </location>
</feature>
<protein>
    <submittedName>
        <fullName evidence="7">O-antigen ligase family protein</fullName>
    </submittedName>
</protein>
<evidence type="ECO:0000256" key="4">
    <source>
        <dbReference type="ARBA" id="ARBA00023136"/>
    </source>
</evidence>
<feature type="transmembrane region" description="Helical" evidence="5">
    <location>
        <begin position="163"/>
        <end position="182"/>
    </location>
</feature>
<keyword evidence="8" id="KW-1185">Reference proteome</keyword>
<feature type="transmembrane region" description="Helical" evidence="5">
    <location>
        <begin position="120"/>
        <end position="143"/>
    </location>
</feature>
<keyword evidence="2 5" id="KW-0812">Transmembrane</keyword>
<feature type="domain" description="O-antigen ligase-related" evidence="6">
    <location>
        <begin position="197"/>
        <end position="354"/>
    </location>
</feature>
<gene>
    <name evidence="7" type="ORF">J4E00_25115</name>
</gene>
<evidence type="ECO:0000313" key="7">
    <source>
        <dbReference type="EMBL" id="MBO2012367.1"/>
    </source>
</evidence>
<proteinExistence type="predicted"/>
<comment type="caution">
    <text evidence="7">The sequence shown here is derived from an EMBL/GenBank/DDBJ whole genome shotgun (WGS) entry which is preliminary data.</text>
</comment>
<evidence type="ECO:0000256" key="3">
    <source>
        <dbReference type="ARBA" id="ARBA00022989"/>
    </source>
</evidence>
<reference evidence="7 8" key="1">
    <citation type="submission" date="2021-03" db="EMBL/GenBank/DDBJ databases">
        <authorList>
            <person name="Kim M.K."/>
        </authorList>
    </citation>
    <scope>NUCLEOTIDE SEQUENCE [LARGE SCALE GENOMIC DNA]</scope>
    <source>
        <strain evidence="7 8">BT442</strain>
    </source>
</reference>
<dbReference type="InterPro" id="IPR007016">
    <property type="entry name" value="O-antigen_ligase-rel_domated"/>
</dbReference>
<feature type="transmembrane region" description="Helical" evidence="5">
    <location>
        <begin position="338"/>
        <end position="362"/>
    </location>
</feature>
<dbReference type="GO" id="GO:0016874">
    <property type="term" value="F:ligase activity"/>
    <property type="evidence" value="ECO:0007669"/>
    <property type="project" value="UniProtKB-KW"/>
</dbReference>
<evidence type="ECO:0000256" key="1">
    <source>
        <dbReference type="ARBA" id="ARBA00004141"/>
    </source>
</evidence>
<evidence type="ECO:0000313" key="8">
    <source>
        <dbReference type="Proteomes" id="UP000664369"/>
    </source>
</evidence>
<evidence type="ECO:0000259" key="6">
    <source>
        <dbReference type="Pfam" id="PF04932"/>
    </source>
</evidence>
<feature type="transmembrane region" description="Helical" evidence="5">
    <location>
        <begin position="189"/>
        <end position="209"/>
    </location>
</feature>
<dbReference type="RefSeq" id="WP_208178123.1">
    <property type="nucleotide sequence ID" value="NZ_JAGETZ010000016.1"/>
</dbReference>
<dbReference type="PANTHER" id="PTHR37422">
    <property type="entry name" value="TEICHURONIC ACID BIOSYNTHESIS PROTEIN TUAE"/>
    <property type="match status" value="1"/>
</dbReference>
<dbReference type="EMBL" id="JAGETZ010000016">
    <property type="protein sequence ID" value="MBO2012367.1"/>
    <property type="molecule type" value="Genomic_DNA"/>
</dbReference>
<feature type="transmembrane region" description="Helical" evidence="5">
    <location>
        <begin position="64"/>
        <end position="84"/>
    </location>
</feature>
<feature type="transmembrane region" description="Helical" evidence="5">
    <location>
        <begin position="215"/>
        <end position="231"/>
    </location>
</feature>
<evidence type="ECO:0000256" key="5">
    <source>
        <dbReference type="SAM" id="Phobius"/>
    </source>
</evidence>
<keyword evidence="3 5" id="KW-1133">Transmembrane helix</keyword>
<keyword evidence="7" id="KW-0436">Ligase</keyword>
<feature type="transmembrane region" description="Helical" evidence="5">
    <location>
        <begin position="96"/>
        <end position="113"/>
    </location>
</feature>
<keyword evidence="4 5" id="KW-0472">Membrane</keyword>
<dbReference type="Pfam" id="PF04932">
    <property type="entry name" value="Wzy_C"/>
    <property type="match status" value="1"/>
</dbReference>
<sequence>MLAVFSLARLHRFAFFFCACIIISIFLVNWLRVALGIAMGGLAVTGVVYALVHKRIANQSLWPVFGSIAMVFVLHLLAGVQTHAANMDEYRFDLGMQLPFLILPLSFWLLPPFPSRYLRWLWWILIIMTVLAACGATINYLLHAQEINESYMHSKVMPTEPDHIRFSIIITMAIAAAVLLLAHKAVSSAWHIWVKAAIVGLALFLHLLAVRSGEMTFYALGGLAILWLVLAKRMWKKAALVATTLILLPIVSYLAFPTFRNRVYNTQEDVSKVQESSEGKNFSISSRVYSYQAALEVWRDNKLLGVGKPNLEGEMAKRYARLHPQLTSEFYIMPHNQYLYNLAAYGAIGLLVFCLCLFYPAWWARKKNAPLLLAQYVSIALSFLVEYTLETQIGLAFVVFFLMLALQGSLPCEEDDSVWRPA</sequence>
<accession>A0ABS3QML2</accession>
<comment type="subcellular location">
    <subcellularLocation>
        <location evidence="1">Membrane</location>
        <topology evidence="1">Multi-pass membrane protein</topology>
    </subcellularLocation>
</comment>
<dbReference type="PANTHER" id="PTHR37422:SF13">
    <property type="entry name" value="LIPOPOLYSACCHARIDE BIOSYNTHESIS PROTEIN PA4999-RELATED"/>
    <property type="match status" value="1"/>
</dbReference>
<feature type="transmembrane region" description="Helical" evidence="5">
    <location>
        <begin position="393"/>
        <end position="410"/>
    </location>
</feature>
<evidence type="ECO:0000256" key="2">
    <source>
        <dbReference type="ARBA" id="ARBA00022692"/>
    </source>
</evidence>
<dbReference type="Proteomes" id="UP000664369">
    <property type="component" value="Unassembled WGS sequence"/>
</dbReference>
<name>A0ABS3QML2_9BACT</name>
<organism evidence="7 8">
    <name type="scientific">Hymenobacter negativus</name>
    <dbReference type="NCBI Taxonomy" id="2795026"/>
    <lineage>
        <taxon>Bacteria</taxon>
        <taxon>Pseudomonadati</taxon>
        <taxon>Bacteroidota</taxon>
        <taxon>Cytophagia</taxon>
        <taxon>Cytophagales</taxon>
        <taxon>Hymenobacteraceae</taxon>
        <taxon>Hymenobacter</taxon>
    </lineage>
</organism>
<feature type="transmembrane region" description="Helical" evidence="5">
    <location>
        <begin position="12"/>
        <end position="28"/>
    </location>
</feature>
<dbReference type="InterPro" id="IPR051533">
    <property type="entry name" value="WaaL-like"/>
</dbReference>